<gene>
    <name evidence="9" type="ORF">EGW08_020625</name>
</gene>
<protein>
    <submittedName>
        <fullName evidence="9">Uncharacterized protein</fullName>
    </submittedName>
</protein>
<dbReference type="STRING" id="188477.A0A3S0ZNK6"/>
<keyword evidence="3 6" id="KW-0812">Transmembrane</keyword>
<accession>A0A3S0ZNK6</accession>
<reference evidence="9 10" key="1">
    <citation type="submission" date="2019-01" db="EMBL/GenBank/DDBJ databases">
        <title>A draft genome assembly of the solar-powered sea slug Elysia chlorotica.</title>
        <authorList>
            <person name="Cai H."/>
            <person name="Li Q."/>
            <person name="Fang X."/>
            <person name="Li J."/>
            <person name="Curtis N.E."/>
            <person name="Altenburger A."/>
            <person name="Shibata T."/>
            <person name="Feng M."/>
            <person name="Maeda T."/>
            <person name="Schwartz J.A."/>
            <person name="Shigenobu S."/>
            <person name="Lundholm N."/>
            <person name="Nishiyama T."/>
            <person name="Yang H."/>
            <person name="Hasebe M."/>
            <person name="Li S."/>
            <person name="Pierce S.K."/>
            <person name="Wang J."/>
        </authorList>
    </citation>
    <scope>NUCLEOTIDE SEQUENCE [LARGE SCALE GENOMIC DNA]</scope>
    <source>
        <strain evidence="9">EC2010</strain>
        <tissue evidence="9">Whole organism of an adult</tissue>
    </source>
</reference>
<feature type="transmembrane region" description="Helical" evidence="6">
    <location>
        <begin position="248"/>
        <end position="267"/>
    </location>
</feature>
<dbReference type="Pfam" id="PF20519">
    <property type="entry name" value="Polycystin_dom"/>
    <property type="match status" value="1"/>
</dbReference>
<dbReference type="GO" id="GO:0050982">
    <property type="term" value="P:detection of mechanical stimulus"/>
    <property type="evidence" value="ECO:0007669"/>
    <property type="project" value="TreeGrafter"/>
</dbReference>
<organism evidence="9 10">
    <name type="scientific">Elysia chlorotica</name>
    <name type="common">Eastern emerald elysia</name>
    <name type="synonym">Sea slug</name>
    <dbReference type="NCBI Taxonomy" id="188477"/>
    <lineage>
        <taxon>Eukaryota</taxon>
        <taxon>Metazoa</taxon>
        <taxon>Spiralia</taxon>
        <taxon>Lophotrochozoa</taxon>
        <taxon>Mollusca</taxon>
        <taxon>Gastropoda</taxon>
        <taxon>Heterobranchia</taxon>
        <taxon>Euthyneura</taxon>
        <taxon>Panpulmonata</taxon>
        <taxon>Sacoglossa</taxon>
        <taxon>Placobranchoidea</taxon>
        <taxon>Plakobranchidae</taxon>
        <taxon>Elysia</taxon>
    </lineage>
</organism>
<dbReference type="InterPro" id="IPR051223">
    <property type="entry name" value="Polycystin"/>
</dbReference>
<dbReference type="PANTHER" id="PTHR10877:SF194">
    <property type="entry name" value="LOCATION OF VULVA DEFECTIVE 1"/>
    <property type="match status" value="1"/>
</dbReference>
<evidence type="ECO:0000256" key="3">
    <source>
        <dbReference type="ARBA" id="ARBA00022692"/>
    </source>
</evidence>
<dbReference type="GO" id="GO:0005262">
    <property type="term" value="F:calcium channel activity"/>
    <property type="evidence" value="ECO:0007669"/>
    <property type="project" value="TreeGrafter"/>
</dbReference>
<evidence type="ECO:0000256" key="1">
    <source>
        <dbReference type="ARBA" id="ARBA00004141"/>
    </source>
</evidence>
<dbReference type="EMBL" id="RQTK01001187">
    <property type="protein sequence ID" value="RUS71614.1"/>
    <property type="molecule type" value="Genomic_DNA"/>
</dbReference>
<feature type="domain" description="Polycystin cation channel PKD1/PKD2" evidence="7">
    <location>
        <begin position="251"/>
        <end position="468"/>
    </location>
</feature>
<proteinExistence type="inferred from homology"/>
<dbReference type="InterPro" id="IPR013122">
    <property type="entry name" value="PKD1_2_channel"/>
</dbReference>
<dbReference type="Pfam" id="PF08016">
    <property type="entry name" value="PKD_channel"/>
    <property type="match status" value="1"/>
</dbReference>
<comment type="subcellular location">
    <subcellularLocation>
        <location evidence="1">Membrane</location>
        <topology evidence="1">Multi-pass membrane protein</topology>
    </subcellularLocation>
</comment>
<name>A0A3S0ZNK6_ELYCH</name>
<sequence>MSSSYPFPAFAPPPNPTKPTIVKDVDTVWDFLNEHLLPGLLQLKTFSNVTLNRDEEERLSVMQRGRDDSLGSMILTPVRIKQIRVRHAESRDCQRLPRLVIDLDRGCHREYTTGLEENRNFEGNWHNFSRAPPGQTDGHEGMEYNINDRYLFRSHNDHLFNTVDLFPKNGYWVVLHFDHVDTLQRLNEMEASGWIDENTRYLFIDFTLINPSSVIMSTFRVTVDFKRSAPFWFTHDYHFMYEEPANQIYVITFVGIFFFIITMYNLFKEVINIHRLGVTGYLGRISSYTELTKVLLSCILCYVYSRNRGLLGSLVGQLRYNLVLVEQPFFVDFFELAILDQIYRTTGGFLAFTCIFQMFTMLSKIKRLLVFIQLLRTTFTLFFMPLLTGMAFAFLATMLFGSTTENFSTFSISYLMVNQYFIKPRAIYHSLTSMYPYLGPVFVFLLGFTINFFMVNFFIAFLNEAYSRILAQFRFLKYKRREKTRLEYVYEFLGMESRVSQTTEDEKELQDLANDKMLFSQMKPFYYS</sequence>
<keyword evidence="5 6" id="KW-0472">Membrane</keyword>
<evidence type="ECO:0000313" key="10">
    <source>
        <dbReference type="Proteomes" id="UP000271974"/>
    </source>
</evidence>
<feature type="domain" description="Polycystin" evidence="8">
    <location>
        <begin position="22"/>
        <end position="225"/>
    </location>
</feature>
<evidence type="ECO:0000259" key="8">
    <source>
        <dbReference type="Pfam" id="PF20519"/>
    </source>
</evidence>
<dbReference type="AlphaFoldDB" id="A0A3S0ZNK6"/>
<comment type="caution">
    <text evidence="9">The sequence shown here is derived from an EMBL/GenBank/DDBJ whole genome shotgun (WGS) entry which is preliminary data.</text>
</comment>
<dbReference type="InterPro" id="IPR046791">
    <property type="entry name" value="Polycystin_dom"/>
</dbReference>
<dbReference type="Gene3D" id="1.10.287.70">
    <property type="match status" value="1"/>
</dbReference>
<evidence type="ECO:0000313" key="9">
    <source>
        <dbReference type="EMBL" id="RUS71614.1"/>
    </source>
</evidence>
<evidence type="ECO:0000256" key="5">
    <source>
        <dbReference type="ARBA" id="ARBA00023136"/>
    </source>
</evidence>
<dbReference type="OrthoDB" id="6155608at2759"/>
<comment type="similarity">
    <text evidence="2">Belongs to the polycystin family.</text>
</comment>
<evidence type="ECO:0000259" key="7">
    <source>
        <dbReference type="Pfam" id="PF08016"/>
    </source>
</evidence>
<dbReference type="GO" id="GO:0016020">
    <property type="term" value="C:membrane"/>
    <property type="evidence" value="ECO:0007669"/>
    <property type="project" value="UniProtKB-SubCell"/>
</dbReference>
<dbReference type="Proteomes" id="UP000271974">
    <property type="component" value="Unassembled WGS sequence"/>
</dbReference>
<evidence type="ECO:0000256" key="4">
    <source>
        <dbReference type="ARBA" id="ARBA00022989"/>
    </source>
</evidence>
<keyword evidence="4 6" id="KW-1133">Transmembrane helix</keyword>
<keyword evidence="10" id="KW-1185">Reference proteome</keyword>
<evidence type="ECO:0000256" key="6">
    <source>
        <dbReference type="SAM" id="Phobius"/>
    </source>
</evidence>
<feature type="transmembrane region" description="Helical" evidence="6">
    <location>
        <begin position="374"/>
        <end position="400"/>
    </location>
</feature>
<evidence type="ECO:0000256" key="2">
    <source>
        <dbReference type="ARBA" id="ARBA00007200"/>
    </source>
</evidence>
<dbReference type="PANTHER" id="PTHR10877">
    <property type="entry name" value="POLYCYSTIN FAMILY MEMBER"/>
    <property type="match status" value="1"/>
</dbReference>
<feature type="transmembrane region" description="Helical" evidence="6">
    <location>
        <begin position="441"/>
        <end position="462"/>
    </location>
</feature>